<comment type="caution">
    <text evidence="1">The sequence shown here is derived from an EMBL/GenBank/DDBJ whole genome shotgun (WGS) entry which is preliminary data.</text>
</comment>
<proteinExistence type="predicted"/>
<organism evidence="1 2">
    <name type="scientific">Pseudaquabacterium terrae</name>
    <dbReference type="NCBI Taxonomy" id="2732868"/>
    <lineage>
        <taxon>Bacteria</taxon>
        <taxon>Pseudomonadati</taxon>
        <taxon>Pseudomonadota</taxon>
        <taxon>Betaproteobacteria</taxon>
        <taxon>Burkholderiales</taxon>
        <taxon>Sphaerotilaceae</taxon>
        <taxon>Pseudaquabacterium</taxon>
    </lineage>
</organism>
<dbReference type="RefSeq" id="WP_173119942.1">
    <property type="nucleotide sequence ID" value="NZ_JABRWJ010000001.1"/>
</dbReference>
<accession>A0ABX2EBF5</accession>
<gene>
    <name evidence="1" type="ORF">HLB44_01660</name>
</gene>
<reference evidence="1 2" key="1">
    <citation type="submission" date="2020-05" db="EMBL/GenBank/DDBJ databases">
        <title>Aquincola sp. isolate from soil.</title>
        <authorList>
            <person name="Han J."/>
            <person name="Kim D.-U."/>
        </authorList>
    </citation>
    <scope>NUCLEOTIDE SEQUENCE [LARGE SCALE GENOMIC DNA]</scope>
    <source>
        <strain evidence="1 2">S2</strain>
    </source>
</reference>
<sequence length="78" mass="8586">MLIIRRAQLDALEQSVQAPVRARLQAMLIERHGAVSAPAEPFERVVREAMRLAASRGTRYVPDVLALAEHLLLGAEAD</sequence>
<evidence type="ECO:0000313" key="1">
    <source>
        <dbReference type="EMBL" id="NRF65682.1"/>
    </source>
</evidence>
<dbReference type="EMBL" id="JABRWJ010000001">
    <property type="protein sequence ID" value="NRF65682.1"/>
    <property type="molecule type" value="Genomic_DNA"/>
</dbReference>
<protein>
    <submittedName>
        <fullName evidence="1">Uncharacterized protein</fullName>
    </submittedName>
</protein>
<keyword evidence="2" id="KW-1185">Reference proteome</keyword>
<name>A0ABX2EBF5_9BURK</name>
<evidence type="ECO:0000313" key="2">
    <source>
        <dbReference type="Proteomes" id="UP000737171"/>
    </source>
</evidence>
<dbReference type="Proteomes" id="UP000737171">
    <property type="component" value="Unassembled WGS sequence"/>
</dbReference>